<reference evidence="4" key="2">
    <citation type="submission" date="2017-06" db="EMBL/GenBank/DDBJ databases">
        <title>WGS assembly of Brachypodium distachyon.</title>
        <authorList>
            <consortium name="The International Brachypodium Initiative"/>
            <person name="Lucas S."/>
            <person name="Harmon-Smith M."/>
            <person name="Lail K."/>
            <person name="Tice H."/>
            <person name="Grimwood J."/>
            <person name="Bruce D."/>
            <person name="Barry K."/>
            <person name="Shu S."/>
            <person name="Lindquist E."/>
            <person name="Wang M."/>
            <person name="Pitluck S."/>
            <person name="Vogel J.P."/>
            <person name="Garvin D.F."/>
            <person name="Mockler T.C."/>
            <person name="Schmutz J."/>
            <person name="Rokhsar D."/>
            <person name="Bevan M.W."/>
        </authorList>
    </citation>
    <scope>NUCLEOTIDE SEQUENCE</scope>
    <source>
        <strain evidence="4">Bd21</strain>
    </source>
</reference>
<evidence type="ECO:0000256" key="1">
    <source>
        <dbReference type="ARBA" id="ARBA00022821"/>
    </source>
</evidence>
<feature type="non-terminal residue" evidence="4">
    <location>
        <position position="578"/>
    </location>
</feature>
<dbReference type="EnsemblPlants" id="KQK06547">
    <property type="protein sequence ID" value="KQK06547"/>
    <property type="gene ID" value="BRADI_2g26926v3"/>
</dbReference>
<reference evidence="4 5" key="1">
    <citation type="journal article" date="2010" name="Nature">
        <title>Genome sequencing and analysis of the model grass Brachypodium distachyon.</title>
        <authorList>
            <consortium name="International Brachypodium Initiative"/>
        </authorList>
    </citation>
    <scope>NUCLEOTIDE SEQUENCE [LARGE SCALE GENOMIC DNA]</scope>
    <source>
        <strain evidence="4 5">Bd21</strain>
    </source>
</reference>
<sequence>MGRRNAHHRGACFIKQCDGLPLAIKVMGGLLSTRHPSEREWEIVLNKNLQWEERVTGGTELLELKQCFLYYSLFPKGSDFIEDIVISMWISEGFVQPDERSESNQLDREEIGVEYHRELVARNLLEPDESTESGWVYVMHDVVRFFAQFMAREEALVKIRCLSMKLTDSIVEWDTLEKLESLRTLVIACSFKPGGGSSLASFASLRALDINFADYISRLPHDIHKMKFLEHIGLFNCTKLNKLPDSITKLGRLRYISFDGSNVDFVPKGFGGLTNLRSIYGFPAKMVGEWCTLEELETLCHLRTLRIQVLENVPDGLVAARAMISNKNHLGFLDLNCHKNEQQQIEAVLDELCPPRYLEDLYMSGYFGRRLPNWMWMPTATAFKSLRSIMLKRLDYCTQLPNGLCGIMSLEELAIDYAPAIKHVGPDFQTLASGDGGALVSRPFPKLKNLELCSMSGWKNWDWEEEQGKAVAMPAQEHISIMDCKLTHLPPGLASNGRYNLTTMYLSGLSILASLENFPSVVELDVLYCPKLKKISGLFMLLNITITDCPELEVLEGVPVLNSMLLEDEPWEIIGTPA</sequence>
<dbReference type="InterPro" id="IPR056789">
    <property type="entry name" value="LRR_R13L1-DRL21"/>
</dbReference>
<reference evidence="5" key="3">
    <citation type="submission" date="2018-08" db="UniProtKB">
        <authorList>
            <consortium name="EnsemblPlants"/>
        </authorList>
    </citation>
    <scope>IDENTIFICATION</scope>
    <source>
        <strain evidence="5">cv. Bd21</strain>
    </source>
</reference>
<dbReference type="OrthoDB" id="762143at2759"/>
<dbReference type="PANTHER" id="PTHR47186">
    <property type="entry name" value="LEUCINE-RICH REPEAT-CONTAINING PROTEIN 57"/>
    <property type="match status" value="1"/>
</dbReference>
<dbReference type="Pfam" id="PF25019">
    <property type="entry name" value="LRR_R13L1-DRL21"/>
    <property type="match status" value="1"/>
</dbReference>
<dbReference type="Gene3D" id="1.10.10.10">
    <property type="entry name" value="Winged helix-like DNA-binding domain superfamily/Winged helix DNA-binding domain"/>
    <property type="match status" value="1"/>
</dbReference>
<dbReference type="Pfam" id="PF23559">
    <property type="entry name" value="WHD_DRP"/>
    <property type="match status" value="1"/>
</dbReference>
<dbReference type="InterPro" id="IPR058922">
    <property type="entry name" value="WHD_DRP"/>
</dbReference>
<dbReference type="InterPro" id="IPR036388">
    <property type="entry name" value="WH-like_DNA-bd_sf"/>
</dbReference>
<evidence type="ECO:0000259" key="3">
    <source>
        <dbReference type="Pfam" id="PF25019"/>
    </source>
</evidence>
<evidence type="ECO:0008006" key="7">
    <source>
        <dbReference type="Google" id="ProtNLM"/>
    </source>
</evidence>
<dbReference type="Gene3D" id="3.80.10.10">
    <property type="entry name" value="Ribonuclease Inhibitor"/>
    <property type="match status" value="1"/>
</dbReference>
<dbReference type="EMBL" id="CM000881">
    <property type="protein sequence ID" value="KQK06547.1"/>
    <property type="molecule type" value="Genomic_DNA"/>
</dbReference>
<keyword evidence="6" id="KW-1185">Reference proteome</keyword>
<gene>
    <name evidence="4" type="ORF">BRADI_2g26926v3</name>
</gene>
<protein>
    <recommendedName>
        <fullName evidence="7">NB-ARC domain-containing protein</fullName>
    </recommendedName>
</protein>
<feature type="domain" description="Disease resistance protein winged helix" evidence="2">
    <location>
        <begin position="73"/>
        <end position="144"/>
    </location>
</feature>
<dbReference type="SUPFAM" id="SSF52058">
    <property type="entry name" value="L domain-like"/>
    <property type="match status" value="1"/>
</dbReference>
<evidence type="ECO:0000313" key="5">
    <source>
        <dbReference type="EnsemblPlants" id="KQK06547"/>
    </source>
</evidence>
<organism evidence="4">
    <name type="scientific">Brachypodium distachyon</name>
    <name type="common">Purple false brome</name>
    <name type="synonym">Trachynia distachya</name>
    <dbReference type="NCBI Taxonomy" id="15368"/>
    <lineage>
        <taxon>Eukaryota</taxon>
        <taxon>Viridiplantae</taxon>
        <taxon>Streptophyta</taxon>
        <taxon>Embryophyta</taxon>
        <taxon>Tracheophyta</taxon>
        <taxon>Spermatophyta</taxon>
        <taxon>Magnoliopsida</taxon>
        <taxon>Liliopsida</taxon>
        <taxon>Poales</taxon>
        <taxon>Poaceae</taxon>
        <taxon>BOP clade</taxon>
        <taxon>Pooideae</taxon>
        <taxon>Stipodae</taxon>
        <taxon>Brachypodieae</taxon>
        <taxon>Brachypodium</taxon>
    </lineage>
</organism>
<accession>A0A0Q3IL43</accession>
<evidence type="ECO:0000259" key="2">
    <source>
        <dbReference type="Pfam" id="PF23559"/>
    </source>
</evidence>
<dbReference type="Proteomes" id="UP000008810">
    <property type="component" value="Chromosome 2"/>
</dbReference>
<dbReference type="InterPro" id="IPR042197">
    <property type="entry name" value="Apaf_helical"/>
</dbReference>
<dbReference type="PANTHER" id="PTHR47186:SF49">
    <property type="entry name" value="NB-ARC DOMAIN-CONTAINING PROTEIN"/>
    <property type="match status" value="1"/>
</dbReference>
<evidence type="ECO:0000313" key="6">
    <source>
        <dbReference type="Proteomes" id="UP000008810"/>
    </source>
</evidence>
<proteinExistence type="predicted"/>
<dbReference type="InParanoid" id="A0A0Q3IL43"/>
<dbReference type="STRING" id="15368.A0A0Q3IL43"/>
<keyword evidence="1" id="KW-0611">Plant defense</keyword>
<dbReference type="Gene3D" id="1.10.8.430">
    <property type="entry name" value="Helical domain of apoptotic protease-activating factors"/>
    <property type="match status" value="1"/>
</dbReference>
<dbReference type="InterPro" id="IPR032675">
    <property type="entry name" value="LRR_dom_sf"/>
</dbReference>
<dbReference type="ExpressionAtlas" id="A0A0Q3IL43">
    <property type="expression patterns" value="baseline"/>
</dbReference>
<evidence type="ECO:0000313" key="4">
    <source>
        <dbReference type="EMBL" id="KQK06547.1"/>
    </source>
</evidence>
<feature type="domain" description="R13L1/DRL21-like LRR repeat region" evidence="3">
    <location>
        <begin position="293"/>
        <end position="416"/>
    </location>
</feature>
<name>A0A0Q3IL43_BRADI</name>
<dbReference type="AlphaFoldDB" id="A0A0Q3IL43"/>
<dbReference type="GO" id="GO:0006952">
    <property type="term" value="P:defense response"/>
    <property type="evidence" value="ECO:0007669"/>
    <property type="project" value="UniProtKB-KW"/>
</dbReference>
<dbReference type="Gramene" id="KQK06547">
    <property type="protein sequence ID" value="KQK06547"/>
    <property type="gene ID" value="BRADI_2g26926v3"/>
</dbReference>